<reference evidence="2 3" key="1">
    <citation type="journal article" date="2011" name="Science">
        <title>The ecoresponsive genome of Daphnia pulex.</title>
        <authorList>
            <person name="Colbourne J.K."/>
            <person name="Pfrender M.E."/>
            <person name="Gilbert D."/>
            <person name="Thomas W.K."/>
            <person name="Tucker A."/>
            <person name="Oakley T.H."/>
            <person name="Tokishita S."/>
            <person name="Aerts A."/>
            <person name="Arnold G.J."/>
            <person name="Basu M.K."/>
            <person name="Bauer D.J."/>
            <person name="Caceres C.E."/>
            <person name="Carmel L."/>
            <person name="Casola C."/>
            <person name="Choi J.H."/>
            <person name="Detter J.C."/>
            <person name="Dong Q."/>
            <person name="Dusheyko S."/>
            <person name="Eads B.D."/>
            <person name="Frohlich T."/>
            <person name="Geiler-Samerotte K.A."/>
            <person name="Gerlach D."/>
            <person name="Hatcher P."/>
            <person name="Jogdeo S."/>
            <person name="Krijgsveld J."/>
            <person name="Kriventseva E.V."/>
            <person name="Kultz D."/>
            <person name="Laforsch C."/>
            <person name="Lindquist E."/>
            <person name="Lopez J."/>
            <person name="Manak J.R."/>
            <person name="Muller J."/>
            <person name="Pangilinan J."/>
            <person name="Patwardhan R.P."/>
            <person name="Pitluck S."/>
            <person name="Pritham E.J."/>
            <person name="Rechtsteiner A."/>
            <person name="Rho M."/>
            <person name="Rogozin I.B."/>
            <person name="Sakarya O."/>
            <person name="Salamov A."/>
            <person name="Schaack S."/>
            <person name="Shapiro H."/>
            <person name="Shiga Y."/>
            <person name="Skalitzky C."/>
            <person name="Smith Z."/>
            <person name="Souvorov A."/>
            <person name="Sung W."/>
            <person name="Tang Z."/>
            <person name="Tsuchiya D."/>
            <person name="Tu H."/>
            <person name="Vos H."/>
            <person name="Wang M."/>
            <person name="Wolf Y.I."/>
            <person name="Yamagata H."/>
            <person name="Yamada T."/>
            <person name="Ye Y."/>
            <person name="Shaw J.R."/>
            <person name="Andrews J."/>
            <person name="Crease T.J."/>
            <person name="Tang H."/>
            <person name="Lucas S.M."/>
            <person name="Robertson H.M."/>
            <person name="Bork P."/>
            <person name="Koonin E.V."/>
            <person name="Zdobnov E.M."/>
            <person name="Grigoriev I.V."/>
            <person name="Lynch M."/>
            <person name="Boore J.L."/>
        </authorList>
    </citation>
    <scope>NUCLEOTIDE SEQUENCE [LARGE SCALE GENOMIC DNA]</scope>
</reference>
<organism evidence="2 3">
    <name type="scientific">Daphnia pulex</name>
    <name type="common">Water flea</name>
    <dbReference type="NCBI Taxonomy" id="6669"/>
    <lineage>
        <taxon>Eukaryota</taxon>
        <taxon>Metazoa</taxon>
        <taxon>Ecdysozoa</taxon>
        <taxon>Arthropoda</taxon>
        <taxon>Crustacea</taxon>
        <taxon>Branchiopoda</taxon>
        <taxon>Diplostraca</taxon>
        <taxon>Cladocera</taxon>
        <taxon>Anomopoda</taxon>
        <taxon>Daphniidae</taxon>
        <taxon>Daphnia</taxon>
    </lineage>
</organism>
<dbReference type="InParanoid" id="E9GVY5"/>
<dbReference type="PhylomeDB" id="E9GVY5"/>
<evidence type="ECO:0000313" key="2">
    <source>
        <dbReference type="EMBL" id="EFX76365.1"/>
    </source>
</evidence>
<dbReference type="Pfam" id="PF02469">
    <property type="entry name" value="Fasciclin"/>
    <property type="match status" value="1"/>
</dbReference>
<dbReference type="InterPro" id="IPR000782">
    <property type="entry name" value="FAS1_domain"/>
</dbReference>
<proteinExistence type="predicted"/>
<keyword evidence="3" id="KW-1185">Reference proteome</keyword>
<dbReference type="HOGENOM" id="CLU_2229792_0_0_1"/>
<dbReference type="KEGG" id="dpx:DAPPUDRAFT_226079"/>
<evidence type="ECO:0000259" key="1">
    <source>
        <dbReference type="PROSITE" id="PS50213"/>
    </source>
</evidence>
<name>E9GVY5_DAPPU</name>
<dbReference type="AlphaFoldDB" id="E9GVY5"/>
<evidence type="ECO:0000313" key="3">
    <source>
        <dbReference type="Proteomes" id="UP000000305"/>
    </source>
</evidence>
<dbReference type="PROSITE" id="PS50213">
    <property type="entry name" value="FAS1"/>
    <property type="match status" value="1"/>
</dbReference>
<dbReference type="Gene3D" id="2.30.180.10">
    <property type="entry name" value="FAS1 domain"/>
    <property type="match status" value="1"/>
</dbReference>
<protein>
    <recommendedName>
        <fullName evidence="1">FAS1 domain-containing protein</fullName>
    </recommendedName>
</protein>
<dbReference type="InterPro" id="IPR036378">
    <property type="entry name" value="FAS1_dom_sf"/>
</dbReference>
<dbReference type="OrthoDB" id="286301at2759"/>
<feature type="non-terminal residue" evidence="2">
    <location>
        <position position="106"/>
    </location>
</feature>
<dbReference type="EMBL" id="GL732569">
    <property type="protein sequence ID" value="EFX76365.1"/>
    <property type="molecule type" value="Genomic_DNA"/>
</dbReference>
<sequence length="106" mass="11352">ESVSNPAFTNNSVSLTAFLPVDSPVLDALLVGSSPSDVADILRRHVVRGTWFTSGLIDGDRLFTFDDQVLTVRRDADCVGINGACIAVRDITLTNGVLHVVDNLIL</sequence>
<feature type="domain" description="FAS1" evidence="1">
    <location>
        <begin position="1"/>
        <end position="105"/>
    </location>
</feature>
<accession>E9GVY5</accession>
<gene>
    <name evidence="2" type="ORF">DAPPUDRAFT_226079</name>
</gene>
<dbReference type="SUPFAM" id="SSF82153">
    <property type="entry name" value="FAS1 domain"/>
    <property type="match status" value="1"/>
</dbReference>
<dbReference type="Proteomes" id="UP000000305">
    <property type="component" value="Unassembled WGS sequence"/>
</dbReference>